<dbReference type="AlphaFoldDB" id="I0KYB8"/>
<dbReference type="GO" id="GO:0008299">
    <property type="term" value="P:isoprenoid biosynthetic process"/>
    <property type="evidence" value="ECO:0007669"/>
    <property type="project" value="InterPro"/>
</dbReference>
<dbReference type="PANTHER" id="PTHR42685:SF22">
    <property type="entry name" value="CONDITIONED MEDIUM FACTOR RECEPTOR 1"/>
    <property type="match status" value="1"/>
</dbReference>
<organism evidence="2 3">
    <name type="scientific">Micromonospora lupini str. Lupac 08</name>
    <dbReference type="NCBI Taxonomy" id="1150864"/>
    <lineage>
        <taxon>Bacteria</taxon>
        <taxon>Bacillati</taxon>
        <taxon>Actinomycetota</taxon>
        <taxon>Actinomycetes</taxon>
        <taxon>Micromonosporales</taxon>
        <taxon>Micromonosporaceae</taxon>
        <taxon>Micromonospora</taxon>
    </lineage>
</organism>
<dbReference type="InterPro" id="IPR050407">
    <property type="entry name" value="Geranylgeranyl_reductase"/>
</dbReference>
<dbReference type="eggNOG" id="COG0644">
    <property type="taxonomic scope" value="Bacteria"/>
</dbReference>
<dbReference type="STRING" id="1150864.MILUP08_41479"/>
<protein>
    <submittedName>
        <fullName evidence="2">Putative Dehydrogenase (Flavoprotein)-like protein</fullName>
    </submittedName>
</protein>
<dbReference type="GO" id="GO:0071949">
    <property type="term" value="F:FAD binding"/>
    <property type="evidence" value="ECO:0007669"/>
    <property type="project" value="InterPro"/>
</dbReference>
<dbReference type="Proteomes" id="UP000003448">
    <property type="component" value="Unassembled WGS sequence"/>
</dbReference>
<dbReference type="SUPFAM" id="SSF48576">
    <property type="entry name" value="Terpenoid synthases"/>
    <property type="match status" value="1"/>
</dbReference>
<evidence type="ECO:0000259" key="1">
    <source>
        <dbReference type="Pfam" id="PF01494"/>
    </source>
</evidence>
<dbReference type="SUPFAM" id="SSF51905">
    <property type="entry name" value="FAD/NAD(P)-binding domain"/>
    <property type="match status" value="1"/>
</dbReference>
<dbReference type="GO" id="GO:0016628">
    <property type="term" value="F:oxidoreductase activity, acting on the CH-CH group of donors, NAD or NADP as acceptor"/>
    <property type="evidence" value="ECO:0007669"/>
    <property type="project" value="InterPro"/>
</dbReference>
<dbReference type="InterPro" id="IPR011777">
    <property type="entry name" value="Geranylgeranyl_Rdtase_fam"/>
</dbReference>
<feature type="domain" description="FAD-binding" evidence="1">
    <location>
        <begin position="20"/>
        <end position="342"/>
    </location>
</feature>
<dbReference type="Pfam" id="PF01494">
    <property type="entry name" value="FAD_binding_3"/>
    <property type="match status" value="1"/>
</dbReference>
<dbReference type="Gene3D" id="3.50.50.60">
    <property type="entry name" value="FAD/NAD(P)-binding domain"/>
    <property type="match status" value="1"/>
</dbReference>
<proteinExistence type="predicted"/>
<keyword evidence="3" id="KW-1185">Reference proteome</keyword>
<sequence>MDTPDLPTPMMVPDRLDGFDAVVVGAGPGGAAAAYRLAVLGRRVLLVDRREFPRDKCCGDGLTRSAVRLLADMGVLDELTGAQRVGGVRIRMRGRGARDFHYEDPDGTGYGMVVPRLELDAVLCRRAVRAGAVLWTGARATGLLGGAGGVHGVRIEYEGRRFALRAPAVVAADGASSRLAHQAGLRSPDREWTGFAARGYFTEVADLDELLEIHLPLADVTDRRVLPSYGWVFPVGDGTANVGVGLFDPTHRENVRLLYERFVADLVATDRRFRAARPAGPMTGAPLRLDFDPSRCGVPGLLLVGDAAGLVSPFTGEGISFALESGLLAADRIDAALRHAEAGPVDPAPYARQLAVRQSGYFETGRYSVRRYLLAWRVLDATFDDDRPLFALCRRLALFPDGARAGVLLDPLPAPAPELARDLRRDLLAVGELLAGCVREDWPMFVRLGGVDEDLSTLSLRPSVLLLVAAAVGGREHPLRHALAAAVDLGLLAGLAVDSAREEARPAGPRPTPWGNRFAVLVADYLLARAYEFAAQGGGPVVAEFAEALTVACEGRALELRDGPPSGGGAGGALLAGRAAIAFELPCRLGGRLGGARTPVVNALAAYGREIGAAHTLGEQLRELTGASRWGGSAQPGAVAHDDPRVAGLLGLVAEHAQRARAALRTVPAGPARELLARLATPELSGPVGPGGRVMSLT</sequence>
<evidence type="ECO:0000313" key="2">
    <source>
        <dbReference type="EMBL" id="CCH16565.1"/>
    </source>
</evidence>
<dbReference type="RefSeq" id="WP_007456538.1">
    <property type="nucleotide sequence ID" value="NZ_HF570108.1"/>
</dbReference>
<dbReference type="GO" id="GO:0004659">
    <property type="term" value="F:prenyltransferase activity"/>
    <property type="evidence" value="ECO:0007669"/>
    <property type="project" value="InterPro"/>
</dbReference>
<evidence type="ECO:0000313" key="3">
    <source>
        <dbReference type="Proteomes" id="UP000003448"/>
    </source>
</evidence>
<reference evidence="3" key="1">
    <citation type="journal article" date="2012" name="J. Bacteriol.">
        <title>Genome Sequence of Micromonospora lupini Lupac 08, Isolated from Root Nodules of Lupinus angustifolius.</title>
        <authorList>
            <person name="Alonso-Vega P."/>
            <person name="Normand P."/>
            <person name="Bacigalupe R."/>
            <person name="Pujic P."/>
            <person name="Lajus A."/>
            <person name="Vallenet D."/>
            <person name="Carro L."/>
            <person name="Coll P."/>
            <person name="Trujillo M.E."/>
        </authorList>
    </citation>
    <scope>NUCLEOTIDE SEQUENCE [LARGE SCALE GENOMIC DNA]</scope>
    <source>
        <strain evidence="3">Lupac 08</strain>
    </source>
</reference>
<comment type="caution">
    <text evidence="2">The sequence shown here is derived from an EMBL/GenBank/DDBJ whole genome shotgun (WGS) entry which is preliminary data.</text>
</comment>
<dbReference type="PANTHER" id="PTHR42685">
    <property type="entry name" value="GERANYLGERANYL DIPHOSPHATE REDUCTASE"/>
    <property type="match status" value="1"/>
</dbReference>
<dbReference type="PRINTS" id="PR00420">
    <property type="entry name" value="RNGMNOXGNASE"/>
</dbReference>
<name>I0KYB8_9ACTN</name>
<gene>
    <name evidence="2" type="ORF">MILUP08_41479</name>
</gene>
<dbReference type="NCBIfam" id="TIGR02032">
    <property type="entry name" value="GG-red-SF"/>
    <property type="match status" value="1"/>
</dbReference>
<dbReference type="EMBL" id="CAIE01000014">
    <property type="protein sequence ID" value="CCH16565.1"/>
    <property type="molecule type" value="Genomic_DNA"/>
</dbReference>
<dbReference type="Gene3D" id="1.10.600.10">
    <property type="entry name" value="Farnesyl Diphosphate Synthase"/>
    <property type="match status" value="1"/>
</dbReference>
<dbReference type="InterPro" id="IPR036188">
    <property type="entry name" value="FAD/NAD-bd_sf"/>
</dbReference>
<accession>I0KYB8</accession>
<dbReference type="InterPro" id="IPR002938">
    <property type="entry name" value="FAD-bd"/>
</dbReference>
<dbReference type="InterPro" id="IPR008949">
    <property type="entry name" value="Isoprenoid_synthase_dom_sf"/>
</dbReference>
<dbReference type="OrthoDB" id="3342767at2"/>
<dbReference type="eggNOG" id="COG0142">
    <property type="taxonomic scope" value="Bacteria"/>
</dbReference>